<dbReference type="InterPro" id="IPR004987">
    <property type="entry name" value="DUF272"/>
</dbReference>
<organism evidence="2">
    <name type="scientific">Caenorhabditis remanei</name>
    <name type="common">Caenorhabditis vulgaris</name>
    <dbReference type="NCBI Taxonomy" id="31234"/>
    <lineage>
        <taxon>Eukaryota</taxon>
        <taxon>Metazoa</taxon>
        <taxon>Ecdysozoa</taxon>
        <taxon>Nematoda</taxon>
        <taxon>Chromadorea</taxon>
        <taxon>Rhabditida</taxon>
        <taxon>Rhabditina</taxon>
        <taxon>Rhabditomorpha</taxon>
        <taxon>Rhabditoidea</taxon>
        <taxon>Rhabditidae</taxon>
        <taxon>Peloderinae</taxon>
        <taxon>Caenorhabditis</taxon>
    </lineage>
</organism>
<dbReference type="STRING" id="31234.E3MSB6"/>
<accession>E3MSB6</accession>
<dbReference type="Proteomes" id="UP000008281">
    <property type="component" value="Unassembled WGS sequence"/>
</dbReference>
<reference evidence="1" key="1">
    <citation type="submission" date="2007-07" db="EMBL/GenBank/DDBJ databases">
        <title>PCAP assembly of the Caenorhabditis remanei genome.</title>
        <authorList>
            <consortium name="The Caenorhabditis remanei Sequencing Consortium"/>
            <person name="Wilson R.K."/>
        </authorList>
    </citation>
    <scope>NUCLEOTIDE SEQUENCE [LARGE SCALE GENOMIC DNA]</scope>
    <source>
        <strain evidence="1">PB4641</strain>
    </source>
</reference>
<dbReference type="HOGENOM" id="CLU_053760_1_0_1"/>
<keyword evidence="2" id="KW-1185">Reference proteome</keyword>
<dbReference type="OrthoDB" id="5843428at2759"/>
<proteinExistence type="predicted"/>
<evidence type="ECO:0000313" key="2">
    <source>
        <dbReference type="Proteomes" id="UP000008281"/>
    </source>
</evidence>
<dbReference type="FunCoup" id="E3MSB6">
    <property type="interactions" value="1451"/>
</dbReference>
<name>E3MSB6_CAERE</name>
<dbReference type="OMA" id="KEDQNTY"/>
<gene>
    <name evidence="1" type="ORF">CRE_16907</name>
</gene>
<dbReference type="AlphaFoldDB" id="E3MSB6"/>
<dbReference type="Pfam" id="PF03312">
    <property type="entry name" value="DUF272"/>
    <property type="match status" value="1"/>
</dbReference>
<protein>
    <submittedName>
        <fullName evidence="1">Uncharacterized protein</fullName>
    </submittedName>
</protein>
<dbReference type="InParanoid" id="E3MSB6"/>
<sequence length="326" mass="36991">MSTDSDKYFFAGYRGFYTDGATFFQIIGLGAINNQSFHVRESRLNERGIKLGDFLSATVPLGEPVKNFTRQNYKFKVNVDGNFASIEDQEAELEKNKEGILVFRTKTFGTVRSVSQTLEIAKYRITIRATKRSEEDLFNGMKYCADVKEKIGSSSAGSSSNSNVIVGSGYSMSNLSISGKRSMKAFVYNSIKKEDQNTYFLWICDNQEQSIFSSKTHKLGIGHFFEGIFEEKEKGKSKWQCTKYVKEIQMLMEGDVIGNKIELKVSIDRYEPGDGIGGRKPQVFVQYLGKIIDNQDKLPMNCVGRQIKTRMYKVGDDFKWVVTELL</sequence>
<dbReference type="PANTHER" id="PTHR21516">
    <property type="entry name" value="AAA_LID_7 DOMAIN-CONTAINING PROTEIN-RELATED-RELATED"/>
    <property type="match status" value="1"/>
</dbReference>
<dbReference type="eggNOG" id="ENOG502RT63">
    <property type="taxonomic scope" value="Eukaryota"/>
</dbReference>
<evidence type="ECO:0000313" key="1">
    <source>
        <dbReference type="EMBL" id="EFP08315.1"/>
    </source>
</evidence>
<dbReference type="EMBL" id="DS268472">
    <property type="protein sequence ID" value="EFP08315.1"/>
    <property type="molecule type" value="Genomic_DNA"/>
</dbReference>
<dbReference type="PANTHER" id="PTHR21516:SF4">
    <property type="entry name" value="AAA_LID_7 DOMAIN-CONTAINING PROTEIN-RELATED"/>
    <property type="match status" value="1"/>
</dbReference>